<dbReference type="Gene3D" id="3.30.40.10">
    <property type="entry name" value="Zinc/RING finger domain, C3HC4 (zinc finger)"/>
    <property type="match status" value="1"/>
</dbReference>
<dbReference type="AlphaFoldDB" id="A0ABD2Q194"/>
<dbReference type="Proteomes" id="UP001626550">
    <property type="component" value="Unassembled WGS sequence"/>
</dbReference>
<keyword evidence="1" id="KW-0479">Metal-binding</keyword>
<evidence type="ECO:0000313" key="6">
    <source>
        <dbReference type="Proteomes" id="UP001626550"/>
    </source>
</evidence>
<gene>
    <name evidence="5" type="ORF">Ciccas_007989</name>
</gene>
<dbReference type="GO" id="GO:0008270">
    <property type="term" value="F:zinc ion binding"/>
    <property type="evidence" value="ECO:0007669"/>
    <property type="project" value="UniProtKB-KW"/>
</dbReference>
<evidence type="ECO:0000259" key="4">
    <source>
        <dbReference type="Pfam" id="PF00097"/>
    </source>
</evidence>
<dbReference type="InterPro" id="IPR018957">
    <property type="entry name" value="Znf_C3HC4_RING-type"/>
</dbReference>
<feature type="domain" description="Zinc finger C3HC4 RING-type" evidence="4">
    <location>
        <begin position="44"/>
        <end position="75"/>
    </location>
</feature>
<comment type="caution">
    <text evidence="5">The sequence shown here is derived from an EMBL/GenBank/DDBJ whole genome shotgun (WGS) entry which is preliminary data.</text>
</comment>
<protein>
    <recommendedName>
        <fullName evidence="4">Zinc finger C3HC4 RING-type domain-containing protein</fullName>
    </recommendedName>
</protein>
<dbReference type="InterPro" id="IPR013083">
    <property type="entry name" value="Znf_RING/FYVE/PHD"/>
</dbReference>
<evidence type="ECO:0000313" key="5">
    <source>
        <dbReference type="EMBL" id="KAL3313410.1"/>
    </source>
</evidence>
<evidence type="ECO:0000256" key="1">
    <source>
        <dbReference type="ARBA" id="ARBA00022723"/>
    </source>
</evidence>
<organism evidence="5 6">
    <name type="scientific">Cichlidogyrus casuarinus</name>
    <dbReference type="NCBI Taxonomy" id="1844966"/>
    <lineage>
        <taxon>Eukaryota</taxon>
        <taxon>Metazoa</taxon>
        <taxon>Spiralia</taxon>
        <taxon>Lophotrochozoa</taxon>
        <taxon>Platyhelminthes</taxon>
        <taxon>Monogenea</taxon>
        <taxon>Monopisthocotylea</taxon>
        <taxon>Dactylogyridea</taxon>
        <taxon>Ancyrocephalidae</taxon>
        <taxon>Cichlidogyrus</taxon>
    </lineage>
</organism>
<evidence type="ECO:0000256" key="2">
    <source>
        <dbReference type="ARBA" id="ARBA00022771"/>
    </source>
</evidence>
<name>A0ABD2Q194_9PLAT</name>
<keyword evidence="6" id="KW-1185">Reference proteome</keyword>
<dbReference type="SUPFAM" id="SSF57850">
    <property type="entry name" value="RING/U-box"/>
    <property type="match status" value="1"/>
</dbReference>
<reference evidence="5 6" key="1">
    <citation type="submission" date="2024-11" db="EMBL/GenBank/DDBJ databases">
        <title>Adaptive evolution of stress response genes in parasites aligns with host niche diversity.</title>
        <authorList>
            <person name="Hahn C."/>
            <person name="Resl P."/>
        </authorList>
    </citation>
    <scope>NUCLEOTIDE SEQUENCE [LARGE SCALE GENOMIC DNA]</scope>
    <source>
        <strain evidence="5">EGGRZ-B1_66</strain>
        <tissue evidence="5">Body</tissue>
    </source>
</reference>
<dbReference type="Pfam" id="PF00097">
    <property type="entry name" value="zf-C3HC4"/>
    <property type="match status" value="1"/>
</dbReference>
<proteinExistence type="predicted"/>
<keyword evidence="3" id="KW-0862">Zinc</keyword>
<sequence>MLREMKQTDSNSVVSLREQIKEPTMITGYPNEIFLEPVPDNYHCARCQNVMKNPVKFEICGHFACSLCFTQLMKNAVKNSNWFFT</sequence>
<keyword evidence="2" id="KW-0863">Zinc-finger</keyword>
<dbReference type="EMBL" id="JBJKFK010001313">
    <property type="protein sequence ID" value="KAL3313410.1"/>
    <property type="molecule type" value="Genomic_DNA"/>
</dbReference>
<evidence type="ECO:0000256" key="3">
    <source>
        <dbReference type="ARBA" id="ARBA00022833"/>
    </source>
</evidence>
<accession>A0ABD2Q194</accession>